<evidence type="ECO:0000256" key="9">
    <source>
        <dbReference type="SAM" id="Phobius"/>
    </source>
</evidence>
<dbReference type="SUPFAM" id="SSF160240">
    <property type="entry name" value="Cation efflux protein cytoplasmic domain-like"/>
    <property type="match status" value="1"/>
</dbReference>
<keyword evidence="3" id="KW-0813">Transport</keyword>
<dbReference type="Pfam" id="PF01545">
    <property type="entry name" value="Cation_efflux"/>
    <property type="match status" value="1"/>
</dbReference>
<dbReference type="InterPro" id="IPR027469">
    <property type="entry name" value="Cation_efflux_TMD_sf"/>
</dbReference>
<gene>
    <name evidence="12" type="ORF">ACFOEE_19745</name>
</gene>
<evidence type="ECO:0000259" key="10">
    <source>
        <dbReference type="Pfam" id="PF01545"/>
    </source>
</evidence>
<evidence type="ECO:0000256" key="4">
    <source>
        <dbReference type="ARBA" id="ARBA00022692"/>
    </source>
</evidence>
<dbReference type="PANTHER" id="PTHR11562">
    <property type="entry name" value="CATION EFFLUX PROTEIN/ ZINC TRANSPORTER"/>
    <property type="match status" value="1"/>
</dbReference>
<reference evidence="13" key="1">
    <citation type="journal article" date="2019" name="Int. J. Syst. Evol. Microbiol.">
        <title>The Global Catalogue of Microorganisms (GCM) 10K type strain sequencing project: providing services to taxonomists for standard genome sequencing and annotation.</title>
        <authorList>
            <consortium name="The Broad Institute Genomics Platform"/>
            <consortium name="The Broad Institute Genome Sequencing Center for Infectious Disease"/>
            <person name="Wu L."/>
            <person name="Ma J."/>
        </authorList>
    </citation>
    <scope>NUCLEOTIDE SEQUENCE [LARGE SCALE GENOMIC DNA]</scope>
    <source>
        <strain evidence="13">KCTC 42730</strain>
    </source>
</reference>
<dbReference type="InterPro" id="IPR027470">
    <property type="entry name" value="Cation_efflux_CTD"/>
</dbReference>
<keyword evidence="5" id="KW-0864">Zinc transport</keyword>
<organism evidence="12 13">
    <name type="scientific">Pseudoalteromonas fenneropenaei</name>
    <dbReference type="NCBI Taxonomy" id="1737459"/>
    <lineage>
        <taxon>Bacteria</taxon>
        <taxon>Pseudomonadati</taxon>
        <taxon>Pseudomonadota</taxon>
        <taxon>Gammaproteobacteria</taxon>
        <taxon>Alteromonadales</taxon>
        <taxon>Pseudoalteromonadaceae</taxon>
        <taxon>Pseudoalteromonas</taxon>
    </lineage>
</organism>
<keyword evidence="8 9" id="KW-0472">Membrane</keyword>
<keyword evidence="13" id="KW-1185">Reference proteome</keyword>
<comment type="similarity">
    <text evidence="2">Belongs to the cation diffusion facilitator (CDF) transporter (TC 2.A.4) family. SLC30A subfamily.</text>
</comment>
<evidence type="ECO:0000256" key="5">
    <source>
        <dbReference type="ARBA" id="ARBA00022906"/>
    </source>
</evidence>
<keyword evidence="5" id="KW-0862">Zinc</keyword>
<evidence type="ECO:0000256" key="3">
    <source>
        <dbReference type="ARBA" id="ARBA00022448"/>
    </source>
</evidence>
<feature type="domain" description="Cation efflux protein transmembrane" evidence="10">
    <location>
        <begin position="14"/>
        <end position="206"/>
    </location>
</feature>
<dbReference type="InterPro" id="IPR036837">
    <property type="entry name" value="Cation_efflux_CTD_sf"/>
</dbReference>
<dbReference type="RefSeq" id="WP_377128613.1">
    <property type="nucleotide sequence ID" value="NZ_JBHRSD010000047.1"/>
</dbReference>
<dbReference type="InterPro" id="IPR050681">
    <property type="entry name" value="CDF/SLC30A"/>
</dbReference>
<dbReference type="Proteomes" id="UP001595453">
    <property type="component" value="Unassembled WGS sequence"/>
</dbReference>
<dbReference type="SUPFAM" id="SSF161111">
    <property type="entry name" value="Cation efflux protein transmembrane domain-like"/>
    <property type="match status" value="1"/>
</dbReference>
<evidence type="ECO:0000313" key="12">
    <source>
        <dbReference type="EMBL" id="MFC3034743.1"/>
    </source>
</evidence>
<feature type="transmembrane region" description="Helical" evidence="9">
    <location>
        <begin position="152"/>
        <end position="177"/>
    </location>
</feature>
<dbReference type="Gene3D" id="1.20.1510.10">
    <property type="entry name" value="Cation efflux protein transmembrane domain"/>
    <property type="match status" value="1"/>
</dbReference>
<evidence type="ECO:0000256" key="1">
    <source>
        <dbReference type="ARBA" id="ARBA00004141"/>
    </source>
</evidence>
<evidence type="ECO:0000256" key="7">
    <source>
        <dbReference type="ARBA" id="ARBA00023065"/>
    </source>
</evidence>
<protein>
    <submittedName>
        <fullName evidence="12">Cation diffusion facilitator family transporter</fullName>
    </submittedName>
</protein>
<evidence type="ECO:0000259" key="11">
    <source>
        <dbReference type="Pfam" id="PF16916"/>
    </source>
</evidence>
<feature type="domain" description="Cation efflux protein cytoplasmic" evidence="11">
    <location>
        <begin position="220"/>
        <end position="290"/>
    </location>
</feature>
<name>A0ABV7CQG5_9GAMM</name>
<dbReference type="EMBL" id="JBHRSD010000047">
    <property type="protein sequence ID" value="MFC3034743.1"/>
    <property type="molecule type" value="Genomic_DNA"/>
</dbReference>
<accession>A0ABV7CQG5</accession>
<comment type="caution">
    <text evidence="12">The sequence shown here is derived from an EMBL/GenBank/DDBJ whole genome shotgun (WGS) entry which is preliminary data.</text>
</comment>
<dbReference type="InterPro" id="IPR002524">
    <property type="entry name" value="Cation_efflux"/>
</dbReference>
<dbReference type="InterPro" id="IPR058533">
    <property type="entry name" value="Cation_efflux_TM"/>
</dbReference>
<dbReference type="Pfam" id="PF16916">
    <property type="entry name" value="ZT_dimer"/>
    <property type="match status" value="1"/>
</dbReference>
<proteinExistence type="inferred from homology"/>
<keyword evidence="4 9" id="KW-0812">Transmembrane</keyword>
<evidence type="ECO:0000313" key="13">
    <source>
        <dbReference type="Proteomes" id="UP001595453"/>
    </source>
</evidence>
<feature type="transmembrane region" description="Helical" evidence="9">
    <location>
        <begin position="183"/>
        <end position="205"/>
    </location>
</feature>
<evidence type="ECO:0000256" key="6">
    <source>
        <dbReference type="ARBA" id="ARBA00022989"/>
    </source>
</evidence>
<keyword evidence="7" id="KW-0406">Ion transport</keyword>
<sequence length="301" mass="33182">MNDITTHEASRRRLLLALAITCSFMVIQLIGAYYSNSLAVLADAGHLFVHNSSLFIAVIASAFAVRLAKNFNEGYKRAEYTGGLINGVLYLSISLFILYEGGGRLAAHHDGQDFAVNSYLMSMIAAIGFLFHGLSAWILYKGRKDSINVYAVFLHSFLDLLSTISTFIAGVILHLTGWQLIDVISSMLISLFVLYTGVNVVRLCIKGLFFTPPVLPDVPVIEKAIVAAEHVESVHNVTVSYLQKQITIGAHIVLKHHCTLAQHDDLCRVAVERQLTKQFGKVRLVLQVESHNCPAHPNPII</sequence>
<evidence type="ECO:0000256" key="8">
    <source>
        <dbReference type="ARBA" id="ARBA00023136"/>
    </source>
</evidence>
<feature type="transmembrane region" description="Helical" evidence="9">
    <location>
        <begin position="47"/>
        <end position="68"/>
    </location>
</feature>
<feature type="transmembrane region" description="Helical" evidence="9">
    <location>
        <begin position="14"/>
        <end position="35"/>
    </location>
</feature>
<keyword evidence="6 9" id="KW-1133">Transmembrane helix</keyword>
<comment type="subcellular location">
    <subcellularLocation>
        <location evidence="1">Membrane</location>
        <topology evidence="1">Multi-pass membrane protein</topology>
    </subcellularLocation>
</comment>
<feature type="transmembrane region" description="Helical" evidence="9">
    <location>
        <begin position="80"/>
        <end position="99"/>
    </location>
</feature>
<dbReference type="PANTHER" id="PTHR11562:SF17">
    <property type="entry name" value="RE54080P-RELATED"/>
    <property type="match status" value="1"/>
</dbReference>
<dbReference type="NCBIfam" id="TIGR01297">
    <property type="entry name" value="CDF"/>
    <property type="match status" value="1"/>
</dbReference>
<feature type="transmembrane region" description="Helical" evidence="9">
    <location>
        <begin position="119"/>
        <end position="140"/>
    </location>
</feature>
<evidence type="ECO:0000256" key="2">
    <source>
        <dbReference type="ARBA" id="ARBA00008873"/>
    </source>
</evidence>